<keyword evidence="3" id="KW-1185">Reference proteome</keyword>
<evidence type="ECO:0000313" key="2">
    <source>
        <dbReference type="EMBL" id="MBB4963850.1"/>
    </source>
</evidence>
<evidence type="ECO:0000259" key="1">
    <source>
        <dbReference type="Pfam" id="PF16466"/>
    </source>
</evidence>
<dbReference type="InterPro" id="IPR032490">
    <property type="entry name" value="DUF5047"/>
</dbReference>
<name>A0A7W7SZS9_9PSEU</name>
<sequence>MWAQSTRAAATITRSHSVRVRATAYGRTIGTLAGLPVVDGEVTVDSGSQVRRTGTVELASPSLWPYDPADILAPYGTEVLVEYGIVVSRTVTEWVPIIRGLITQATRTRGAGGSGPITLSLADRSIRVAEDRLDAPAQTVSGATTVAEITRLIQESIPTATVVDRTGSTQVAAVLEIERERWADGVEKLADSIGAEVYADPIGTFVIRPQPLLTDPVVWQVASGRGGILVERTDDLTRERVYNRVVATGERTDGTPPVRAVVSDTDTTSPTYYGGDFGKKPYFYTSPLLTSTGMATTAATTILARARGMQASVTLDAIVNPALDAGDVIRVVDEGRTTTHIVDKLTVPLGVGGVQTISTRSVDLEP</sequence>
<feature type="domain" description="DUF5047" evidence="1">
    <location>
        <begin position="40"/>
        <end position="167"/>
    </location>
</feature>
<comment type="caution">
    <text evidence="2">The sequence shown here is derived from an EMBL/GenBank/DDBJ whole genome shotgun (WGS) entry which is preliminary data.</text>
</comment>
<protein>
    <recommendedName>
        <fullName evidence="1">DUF5047 domain-containing protein</fullName>
    </recommendedName>
</protein>
<dbReference type="AlphaFoldDB" id="A0A7W7SZS9"/>
<evidence type="ECO:0000313" key="3">
    <source>
        <dbReference type="Proteomes" id="UP000542674"/>
    </source>
</evidence>
<reference evidence="2 3" key="1">
    <citation type="submission" date="2020-08" db="EMBL/GenBank/DDBJ databases">
        <title>Sequencing the genomes of 1000 actinobacteria strains.</title>
        <authorList>
            <person name="Klenk H.-P."/>
        </authorList>
    </citation>
    <scope>NUCLEOTIDE SEQUENCE [LARGE SCALE GENOMIC DNA]</scope>
    <source>
        <strain evidence="2 3">DSM 45084</strain>
    </source>
</reference>
<dbReference type="Proteomes" id="UP000542674">
    <property type="component" value="Unassembled WGS sequence"/>
</dbReference>
<dbReference type="Pfam" id="PF16466">
    <property type="entry name" value="DUF5047"/>
    <property type="match status" value="1"/>
</dbReference>
<accession>A0A7W7SZS9</accession>
<dbReference type="EMBL" id="JACHJS010000001">
    <property type="protein sequence ID" value="MBB4963850.1"/>
    <property type="molecule type" value="Genomic_DNA"/>
</dbReference>
<organism evidence="2 3">
    <name type="scientific">Saccharothrix violaceirubra</name>
    <dbReference type="NCBI Taxonomy" id="413306"/>
    <lineage>
        <taxon>Bacteria</taxon>
        <taxon>Bacillati</taxon>
        <taxon>Actinomycetota</taxon>
        <taxon>Actinomycetes</taxon>
        <taxon>Pseudonocardiales</taxon>
        <taxon>Pseudonocardiaceae</taxon>
        <taxon>Saccharothrix</taxon>
    </lineage>
</organism>
<proteinExistence type="predicted"/>
<dbReference type="RefSeq" id="WP_184666594.1">
    <property type="nucleotide sequence ID" value="NZ_BAABAI010000034.1"/>
</dbReference>
<gene>
    <name evidence="2" type="ORF">F4559_001209</name>
</gene>